<dbReference type="PANTHER" id="PTHR38462:SF1">
    <property type="entry name" value="YPRB RIBONUCLEASE H-LIKE DOMAIN-CONTAINING PROTEIN"/>
    <property type="match status" value="1"/>
</dbReference>
<evidence type="ECO:0000313" key="3">
    <source>
        <dbReference type="Proteomes" id="UP001356170"/>
    </source>
</evidence>
<dbReference type="Pfam" id="PF13482">
    <property type="entry name" value="RNase_H_2"/>
    <property type="match status" value="1"/>
</dbReference>
<dbReference type="PANTHER" id="PTHR38462">
    <property type="entry name" value="EXONUCLEASE-LIKE PROTEIN"/>
    <property type="match status" value="1"/>
</dbReference>
<dbReference type="SUPFAM" id="SSF53098">
    <property type="entry name" value="Ribonuclease H-like"/>
    <property type="match status" value="1"/>
</dbReference>
<reference evidence="2 3" key="1">
    <citation type="submission" date="2024-01" db="EMBL/GenBank/DDBJ databases">
        <title>Novel species of the genus Luteimonas isolated from rivers.</title>
        <authorList>
            <person name="Lu H."/>
        </authorList>
    </citation>
    <scope>NUCLEOTIDE SEQUENCE [LARGE SCALE GENOMIC DNA]</scope>
    <source>
        <strain evidence="2 3">FXH3W</strain>
    </source>
</reference>
<protein>
    <submittedName>
        <fullName evidence="2">Ribonuclease H-like domain-containing protein</fullName>
    </submittedName>
</protein>
<comment type="caution">
    <text evidence="2">The sequence shown here is derived from an EMBL/GenBank/DDBJ whole genome shotgun (WGS) entry which is preliminary data.</text>
</comment>
<dbReference type="EMBL" id="JAZHBO010000002">
    <property type="protein sequence ID" value="MEF2155819.1"/>
    <property type="molecule type" value="Genomic_DNA"/>
</dbReference>
<evidence type="ECO:0000259" key="1">
    <source>
        <dbReference type="Pfam" id="PF13482"/>
    </source>
</evidence>
<feature type="domain" description="YprB ribonuclease H-like" evidence="1">
    <location>
        <begin position="82"/>
        <end position="255"/>
    </location>
</feature>
<name>A0ABU7UZ52_9GAMM</name>
<gene>
    <name evidence="2" type="ORF">V3390_06160</name>
</gene>
<keyword evidence="3" id="KW-1185">Reference proteome</keyword>
<dbReference type="RefSeq" id="WP_331703809.1">
    <property type="nucleotide sequence ID" value="NZ_JAZHBO010000002.1"/>
</dbReference>
<dbReference type="InterPro" id="IPR038720">
    <property type="entry name" value="YprB_RNase_H-like_dom"/>
</dbReference>
<accession>A0ABU7UZ52</accession>
<dbReference type="InterPro" id="IPR012337">
    <property type="entry name" value="RNaseH-like_sf"/>
</dbReference>
<organism evidence="2 3">
    <name type="scientific">Aquilutibacter rugosus</name>
    <dbReference type="NCBI Taxonomy" id="3115820"/>
    <lineage>
        <taxon>Bacteria</taxon>
        <taxon>Pseudomonadati</taxon>
        <taxon>Pseudomonadota</taxon>
        <taxon>Gammaproteobacteria</taxon>
        <taxon>Lysobacterales</taxon>
        <taxon>Lysobacteraceae</taxon>
        <taxon>Aquilutibacter</taxon>
    </lineage>
</organism>
<dbReference type="InterPro" id="IPR036397">
    <property type="entry name" value="RNaseH_sf"/>
</dbReference>
<evidence type="ECO:0000313" key="2">
    <source>
        <dbReference type="EMBL" id="MEF2155819.1"/>
    </source>
</evidence>
<dbReference type="Proteomes" id="UP001356170">
    <property type="component" value="Unassembled WGS sequence"/>
</dbReference>
<proteinExistence type="predicted"/>
<dbReference type="Gene3D" id="3.30.420.10">
    <property type="entry name" value="Ribonuclease H-like superfamily/Ribonuclease H"/>
    <property type="match status" value="1"/>
</dbReference>
<sequence length="273" mass="30124">MSSAPVSPSPNNQIEALRRMVELRSRATKTASKPHRDRSVPGSEIAPGLHLHEALVPLDLRSGRELCGAFDRGDAIDLESVLFFDTETTGLSGGTGTRAFMIGVAQFVPNDSARYNLRVRQLLTTTLGAESAMLREFAQWLQPQTVLCSYNGKSYDAPLLKTRFRLGRLGNPLQDLRHVDLLYPTRRQYKGVYENCRLGTIEREVLRVVREDDLPGSEAPAAWLSYLHGGSAANLRRVGEHNHQDVVSLSRLLLHLSALSSTMHGQALTDGLA</sequence>